<keyword evidence="1" id="KW-0812">Transmembrane</keyword>
<protein>
    <submittedName>
        <fullName evidence="2">Uncharacterized protein</fullName>
    </submittedName>
</protein>
<keyword evidence="1" id="KW-1133">Transmembrane helix</keyword>
<dbReference type="AlphaFoldDB" id="X1UEQ9"/>
<feature type="non-terminal residue" evidence="2">
    <location>
        <position position="253"/>
    </location>
</feature>
<feature type="non-terminal residue" evidence="2">
    <location>
        <position position="1"/>
    </location>
</feature>
<keyword evidence="1" id="KW-0472">Membrane</keyword>
<accession>X1UEQ9</accession>
<organism evidence="2">
    <name type="scientific">marine sediment metagenome</name>
    <dbReference type="NCBI Taxonomy" id="412755"/>
    <lineage>
        <taxon>unclassified sequences</taxon>
        <taxon>metagenomes</taxon>
        <taxon>ecological metagenomes</taxon>
    </lineage>
</organism>
<proteinExistence type="predicted"/>
<sequence length="253" mass="30174">NINNEVITRLDKWSKKILAPMWDKNYDLFRHYGWLDEESIKSLKELKSFPFPFNIFAPFVVLMSVWLSYAKTFMYNVSSDIRRKLNTEYNPEDAAPSSLIPAAFIAPEKTTEIRQIIRNQGFSEEQIDLMFLSMYRMYDENVVRNLYLRGVLSEEGLYERMRELGYTDTRIKEMVQGWPVIPNVADLFHLVAKEAFEPDMIEHYGYADEFPEDQVKWLKMQGLSREWALKFWYAHWDTPSIQHGFEMLHRQDP</sequence>
<gene>
    <name evidence="2" type="ORF">S12H4_46486</name>
</gene>
<reference evidence="2" key="1">
    <citation type="journal article" date="2014" name="Front. Microbiol.">
        <title>High frequency of phylogenetically diverse reductive dehalogenase-homologous genes in deep subseafloor sedimentary metagenomes.</title>
        <authorList>
            <person name="Kawai M."/>
            <person name="Futagami T."/>
            <person name="Toyoda A."/>
            <person name="Takaki Y."/>
            <person name="Nishi S."/>
            <person name="Hori S."/>
            <person name="Arai W."/>
            <person name="Tsubouchi T."/>
            <person name="Morono Y."/>
            <person name="Uchiyama I."/>
            <person name="Ito T."/>
            <person name="Fujiyama A."/>
            <person name="Inagaki F."/>
            <person name="Takami H."/>
        </authorList>
    </citation>
    <scope>NUCLEOTIDE SEQUENCE</scope>
    <source>
        <strain evidence="2">Expedition CK06-06</strain>
    </source>
</reference>
<evidence type="ECO:0000313" key="2">
    <source>
        <dbReference type="EMBL" id="GAJ15978.1"/>
    </source>
</evidence>
<name>X1UEQ9_9ZZZZ</name>
<dbReference type="EMBL" id="BARW01028845">
    <property type="protein sequence ID" value="GAJ15978.1"/>
    <property type="molecule type" value="Genomic_DNA"/>
</dbReference>
<feature type="transmembrane region" description="Helical" evidence="1">
    <location>
        <begin position="51"/>
        <end position="69"/>
    </location>
</feature>
<evidence type="ECO:0000256" key="1">
    <source>
        <dbReference type="SAM" id="Phobius"/>
    </source>
</evidence>
<comment type="caution">
    <text evidence="2">The sequence shown here is derived from an EMBL/GenBank/DDBJ whole genome shotgun (WGS) entry which is preliminary data.</text>
</comment>